<dbReference type="InterPro" id="IPR003256">
    <property type="entry name" value="Ribosomal_uL24"/>
</dbReference>
<evidence type="ECO:0000259" key="10">
    <source>
        <dbReference type="SMART" id="SM00739"/>
    </source>
</evidence>
<evidence type="ECO:0000256" key="4">
    <source>
        <dbReference type="ARBA" id="ARBA00022980"/>
    </source>
</evidence>
<dbReference type="GO" id="GO:0003735">
    <property type="term" value="F:structural constituent of ribosome"/>
    <property type="evidence" value="ECO:0007669"/>
    <property type="project" value="InterPro"/>
</dbReference>
<evidence type="ECO:0000256" key="7">
    <source>
        <dbReference type="ARBA" id="ARBA00035283"/>
    </source>
</evidence>
<dbReference type="InterPro" id="IPR014722">
    <property type="entry name" value="Rib_uL2_dom2"/>
</dbReference>
<keyword evidence="4 9" id="KW-0689">Ribosomal protein</keyword>
<evidence type="ECO:0000256" key="5">
    <source>
        <dbReference type="ARBA" id="ARBA00023128"/>
    </source>
</evidence>
<keyword evidence="5" id="KW-0496">Mitochondrion</keyword>
<dbReference type="Proteomes" id="UP001233999">
    <property type="component" value="Unassembled WGS sequence"/>
</dbReference>
<feature type="non-terminal residue" evidence="11">
    <location>
        <position position="1"/>
    </location>
</feature>
<evidence type="ECO:0000256" key="6">
    <source>
        <dbReference type="ARBA" id="ARBA00023274"/>
    </source>
</evidence>
<dbReference type="FunFam" id="2.30.30.30:FF:000032">
    <property type="entry name" value="39S ribosomal protein L24, mitochondrial"/>
    <property type="match status" value="1"/>
</dbReference>
<dbReference type="EMBL" id="JASPKZ010008263">
    <property type="protein sequence ID" value="KAJ9580578.1"/>
    <property type="molecule type" value="Genomic_DNA"/>
</dbReference>
<gene>
    <name evidence="11" type="ORF">L9F63_024245</name>
</gene>
<comment type="similarity">
    <text evidence="2 9">Belongs to the universal ribosomal protein uL24 family.</text>
</comment>
<dbReference type="InterPro" id="IPR057264">
    <property type="entry name" value="Ribosomal_uL24_C"/>
</dbReference>
<sequence length="219" mass="26034">VYYRYPKGIQYFKKEVKRRKYHFSEHRPWTAEFKEENAPRKQMKKVFLEPIREWKIFKGDRVEILTGDDKGKQGIVSQVIQERNWVIVEGLNCQLKKIGWSKGFPGIMIKSEKPLLVTSEVKLVDPSDLKLTEVEWRFTESGEKVRVSLRTGRIIPMPHAAQETYDYKTKSTYKESVKDTKDEEVTEITYKPSLKTFEMDIMSIMGIKEDRIPHKTYWY</sequence>
<evidence type="ECO:0000256" key="3">
    <source>
        <dbReference type="ARBA" id="ARBA00022946"/>
    </source>
</evidence>
<dbReference type="PANTHER" id="PTHR12903">
    <property type="entry name" value="MITOCHONDRIAL RIBOSOMAL PROTEIN L24"/>
    <property type="match status" value="1"/>
</dbReference>
<protein>
    <recommendedName>
        <fullName evidence="7">Large ribosomal subunit protein uL24m</fullName>
    </recommendedName>
    <alternativeName>
        <fullName evidence="8">39S ribosomal protein L24, mitochondrial</fullName>
    </alternativeName>
</protein>
<keyword evidence="12" id="KW-1185">Reference proteome</keyword>
<proteinExistence type="inferred from homology"/>
<accession>A0AAD7ZHD9</accession>
<dbReference type="GO" id="GO:0003723">
    <property type="term" value="F:RNA binding"/>
    <property type="evidence" value="ECO:0007669"/>
    <property type="project" value="InterPro"/>
</dbReference>
<evidence type="ECO:0000313" key="12">
    <source>
        <dbReference type="Proteomes" id="UP001233999"/>
    </source>
</evidence>
<dbReference type="InterPro" id="IPR005825">
    <property type="entry name" value="Ribosomal_uL24_CS"/>
</dbReference>
<dbReference type="GO" id="GO:0006412">
    <property type="term" value="P:translation"/>
    <property type="evidence" value="ECO:0007669"/>
    <property type="project" value="InterPro"/>
</dbReference>
<keyword evidence="6 9" id="KW-0687">Ribonucleoprotein</keyword>
<dbReference type="Gene3D" id="2.30.30.30">
    <property type="match status" value="1"/>
</dbReference>
<dbReference type="GO" id="GO:0005840">
    <property type="term" value="C:ribosome"/>
    <property type="evidence" value="ECO:0007669"/>
    <property type="project" value="UniProtKB-KW"/>
</dbReference>
<dbReference type="SMART" id="SM00739">
    <property type="entry name" value="KOW"/>
    <property type="match status" value="1"/>
</dbReference>
<dbReference type="InterPro" id="IPR041988">
    <property type="entry name" value="Ribosomal_uL24_KOW"/>
</dbReference>
<evidence type="ECO:0000256" key="1">
    <source>
        <dbReference type="ARBA" id="ARBA00004173"/>
    </source>
</evidence>
<dbReference type="InterPro" id="IPR008991">
    <property type="entry name" value="Translation_prot_SH3-like_sf"/>
</dbReference>
<name>A0AAD7ZHD9_DIPPU</name>
<keyword evidence="3" id="KW-0809">Transit peptide</keyword>
<feature type="domain" description="KOW" evidence="10">
    <location>
        <begin position="55"/>
        <end position="82"/>
    </location>
</feature>
<dbReference type="AlphaFoldDB" id="A0AAD7ZHD9"/>
<evidence type="ECO:0000256" key="9">
    <source>
        <dbReference type="RuleBase" id="RU003477"/>
    </source>
</evidence>
<dbReference type="Pfam" id="PF00467">
    <property type="entry name" value="KOW"/>
    <property type="match status" value="1"/>
</dbReference>
<comment type="caution">
    <text evidence="11">The sequence shown here is derived from an EMBL/GenBank/DDBJ whole genome shotgun (WGS) entry which is preliminary data.</text>
</comment>
<dbReference type="GO" id="GO:0005739">
    <property type="term" value="C:mitochondrion"/>
    <property type="evidence" value="ECO:0007669"/>
    <property type="project" value="UniProtKB-SubCell"/>
</dbReference>
<evidence type="ECO:0000256" key="8">
    <source>
        <dbReference type="ARBA" id="ARBA00035357"/>
    </source>
</evidence>
<dbReference type="SUPFAM" id="SSF50104">
    <property type="entry name" value="Translation proteins SH3-like domain"/>
    <property type="match status" value="1"/>
</dbReference>
<evidence type="ECO:0000256" key="2">
    <source>
        <dbReference type="ARBA" id="ARBA00010618"/>
    </source>
</evidence>
<comment type="subcellular location">
    <subcellularLocation>
        <location evidence="1">Mitochondrion</location>
    </subcellularLocation>
</comment>
<reference evidence="11" key="2">
    <citation type="submission" date="2023-05" db="EMBL/GenBank/DDBJ databases">
        <authorList>
            <person name="Fouks B."/>
        </authorList>
    </citation>
    <scope>NUCLEOTIDE SEQUENCE</scope>
    <source>
        <strain evidence="11">Stay&amp;Tobe</strain>
        <tissue evidence="11">Testes</tissue>
    </source>
</reference>
<organism evidence="11 12">
    <name type="scientific">Diploptera punctata</name>
    <name type="common">Pacific beetle cockroach</name>
    <dbReference type="NCBI Taxonomy" id="6984"/>
    <lineage>
        <taxon>Eukaryota</taxon>
        <taxon>Metazoa</taxon>
        <taxon>Ecdysozoa</taxon>
        <taxon>Arthropoda</taxon>
        <taxon>Hexapoda</taxon>
        <taxon>Insecta</taxon>
        <taxon>Pterygota</taxon>
        <taxon>Neoptera</taxon>
        <taxon>Polyneoptera</taxon>
        <taxon>Dictyoptera</taxon>
        <taxon>Blattodea</taxon>
        <taxon>Blaberoidea</taxon>
        <taxon>Blaberidae</taxon>
        <taxon>Diplopterinae</taxon>
        <taxon>Diploptera</taxon>
    </lineage>
</organism>
<reference evidence="11" key="1">
    <citation type="journal article" date="2023" name="IScience">
        <title>Live-bearing cockroach genome reveals convergent evolutionary mechanisms linked to viviparity in insects and beyond.</title>
        <authorList>
            <person name="Fouks B."/>
            <person name="Harrison M.C."/>
            <person name="Mikhailova A.A."/>
            <person name="Marchal E."/>
            <person name="English S."/>
            <person name="Carruthers M."/>
            <person name="Jennings E.C."/>
            <person name="Chiamaka E.L."/>
            <person name="Frigard R.A."/>
            <person name="Pippel M."/>
            <person name="Attardo G.M."/>
            <person name="Benoit J.B."/>
            <person name="Bornberg-Bauer E."/>
            <person name="Tobe S.S."/>
        </authorList>
    </citation>
    <scope>NUCLEOTIDE SEQUENCE</scope>
    <source>
        <strain evidence="11">Stay&amp;Tobe</strain>
    </source>
</reference>
<dbReference type="CDD" id="cd06089">
    <property type="entry name" value="KOW_RPL26"/>
    <property type="match status" value="1"/>
</dbReference>
<evidence type="ECO:0000313" key="11">
    <source>
        <dbReference type="EMBL" id="KAJ9580578.1"/>
    </source>
</evidence>
<dbReference type="InterPro" id="IPR005824">
    <property type="entry name" value="KOW"/>
</dbReference>
<dbReference type="PROSITE" id="PS01108">
    <property type="entry name" value="RIBOSOMAL_L24"/>
    <property type="match status" value="1"/>
</dbReference>
<dbReference type="Pfam" id="PF17136">
    <property type="entry name" value="ribosomal_L24"/>
    <property type="match status" value="1"/>
</dbReference>
<dbReference type="NCBIfam" id="TIGR01079">
    <property type="entry name" value="rplX_bact"/>
    <property type="match status" value="1"/>
</dbReference>
<dbReference type="HAMAP" id="MF_01326_B">
    <property type="entry name" value="Ribosomal_uL24_B"/>
    <property type="match status" value="1"/>
</dbReference>
<dbReference type="GO" id="GO:1990904">
    <property type="term" value="C:ribonucleoprotein complex"/>
    <property type="evidence" value="ECO:0007669"/>
    <property type="project" value="UniProtKB-KW"/>
</dbReference>